<comment type="similarity">
    <text evidence="1">Belongs to the ComF/GntX family.</text>
</comment>
<protein>
    <recommendedName>
        <fullName evidence="2">Phosphoribosyltransferase domain-containing protein</fullName>
    </recommendedName>
</protein>
<evidence type="ECO:0000313" key="3">
    <source>
        <dbReference type="EMBL" id="KJA10647.1"/>
    </source>
</evidence>
<dbReference type="EMBL" id="JXYQ01000030">
    <property type="protein sequence ID" value="KJA10647.1"/>
    <property type="molecule type" value="Genomic_DNA"/>
</dbReference>
<feature type="domain" description="Phosphoribosyltransferase" evidence="2">
    <location>
        <begin position="186"/>
        <end position="236"/>
    </location>
</feature>
<dbReference type="SUPFAM" id="SSF53271">
    <property type="entry name" value="PRTase-like"/>
    <property type="match status" value="1"/>
</dbReference>
<name>A0A0D7K9K4_9BURK</name>
<dbReference type="STRING" id="80878.RP29_10250"/>
<dbReference type="OrthoDB" id="9793412at2"/>
<evidence type="ECO:0000256" key="1">
    <source>
        <dbReference type="ARBA" id="ARBA00008007"/>
    </source>
</evidence>
<dbReference type="AlphaFoldDB" id="A0A0D7K9K4"/>
<evidence type="ECO:0000259" key="2">
    <source>
        <dbReference type="Pfam" id="PF00156"/>
    </source>
</evidence>
<gene>
    <name evidence="3" type="ORF">RP29_10250</name>
</gene>
<dbReference type="Gene3D" id="3.40.50.2020">
    <property type="match status" value="1"/>
</dbReference>
<dbReference type="Proteomes" id="UP000032566">
    <property type="component" value="Unassembled WGS sequence"/>
</dbReference>
<dbReference type="PATRIC" id="fig|80878.5.peg.1704"/>
<dbReference type="PANTHER" id="PTHR47505">
    <property type="entry name" value="DNA UTILIZATION PROTEIN YHGH"/>
    <property type="match status" value="1"/>
</dbReference>
<proteinExistence type="inferred from homology"/>
<keyword evidence="4" id="KW-1185">Reference proteome</keyword>
<organism evidence="3 4">
    <name type="scientific">Acidovorax temperans</name>
    <dbReference type="NCBI Taxonomy" id="80878"/>
    <lineage>
        <taxon>Bacteria</taxon>
        <taxon>Pseudomonadati</taxon>
        <taxon>Pseudomonadota</taxon>
        <taxon>Betaproteobacteria</taxon>
        <taxon>Burkholderiales</taxon>
        <taxon>Comamonadaceae</taxon>
        <taxon>Acidovorax</taxon>
    </lineage>
</organism>
<evidence type="ECO:0000313" key="4">
    <source>
        <dbReference type="Proteomes" id="UP000032566"/>
    </source>
</evidence>
<dbReference type="CDD" id="cd06223">
    <property type="entry name" value="PRTases_typeI"/>
    <property type="match status" value="1"/>
</dbReference>
<accession>A0A0D7K9K4</accession>
<comment type="caution">
    <text evidence="3">The sequence shown here is derived from an EMBL/GenBank/DDBJ whole genome shotgun (WGS) entry which is preliminary data.</text>
</comment>
<dbReference type="InterPro" id="IPR029057">
    <property type="entry name" value="PRTase-like"/>
</dbReference>
<reference evidence="3 4" key="1">
    <citation type="submission" date="2014-12" db="EMBL/GenBank/DDBJ databases">
        <title>Isolation of bacteria from lake water.</title>
        <authorList>
            <person name="Sheng K.-Y."/>
            <person name="Chin P.-S."/>
            <person name="Chan K.-G."/>
            <person name="Tan G.S."/>
        </authorList>
    </citation>
    <scope>NUCLEOTIDE SEQUENCE [LARGE SCALE GENOMIC DNA]</scope>
    <source>
        <strain evidence="3 4">KY4</strain>
    </source>
</reference>
<sequence>MHFGRMSGLFRSVSHWLEHIPSQCAVCHAWPAQRVCSSCVARFAQPTNRCKRCALEVPEPMEVCGDCLLRPPDLDACVAAVSYGYPWAQAIKALKFQEDPGWAATLSTLLHRAPAAQLAIAQADEVLCVPLSRQRLRERGFNQSALIAHALAPEKANHHALLRLHDTAAQSGLNRSQRLHNLRNAFMVEPNISSHLKGKRVIVVDDVMTTGATLNAIAATLRAAGVEHITAVVIARTERY</sequence>
<dbReference type="InterPro" id="IPR051910">
    <property type="entry name" value="ComF/GntX_DNA_util-trans"/>
</dbReference>
<dbReference type="PANTHER" id="PTHR47505:SF1">
    <property type="entry name" value="DNA UTILIZATION PROTEIN YHGH"/>
    <property type="match status" value="1"/>
</dbReference>
<dbReference type="InterPro" id="IPR000836">
    <property type="entry name" value="PRTase_dom"/>
</dbReference>
<dbReference type="Pfam" id="PF00156">
    <property type="entry name" value="Pribosyltran"/>
    <property type="match status" value="1"/>
</dbReference>